<organism evidence="2 3">
    <name type="scientific">Streptomyces sirii</name>
    <dbReference type="NCBI Taxonomy" id="3127701"/>
    <lineage>
        <taxon>Bacteria</taxon>
        <taxon>Bacillati</taxon>
        <taxon>Actinomycetota</taxon>
        <taxon>Actinomycetes</taxon>
        <taxon>Kitasatosporales</taxon>
        <taxon>Streptomycetaceae</taxon>
        <taxon>Streptomyces</taxon>
    </lineage>
</organism>
<keyword evidence="3" id="KW-1185">Reference proteome</keyword>
<reference evidence="2 3" key="1">
    <citation type="submission" date="2024-03" db="EMBL/GenBank/DDBJ databases">
        <title>The complete genome of Streptomyces sirii sp.nov.</title>
        <authorList>
            <person name="Zakalyukina Y.V."/>
            <person name="Belik A.R."/>
            <person name="Biryukov M.V."/>
            <person name="Baturina O.A."/>
            <person name="Kabilov M.R."/>
        </authorList>
    </citation>
    <scope>NUCLEOTIDE SEQUENCE [LARGE SCALE GENOMIC DNA]</scope>
    <source>
        <strain evidence="2 3">BP-8</strain>
    </source>
</reference>
<gene>
    <name evidence="2" type="ORF">WAB15_36620</name>
</gene>
<proteinExistence type="predicted"/>
<dbReference type="RefSeq" id="WP_399147293.1">
    <property type="nucleotide sequence ID" value="NZ_CP147982.1"/>
</dbReference>
<evidence type="ECO:0000256" key="1">
    <source>
        <dbReference type="SAM" id="SignalP"/>
    </source>
</evidence>
<dbReference type="SUPFAM" id="SSF49498">
    <property type="entry name" value="alpha-Amylase inhibitor tendamistat"/>
    <property type="match status" value="1"/>
</dbReference>
<dbReference type="InterPro" id="IPR036379">
    <property type="entry name" value="A-amylase_inhib_sf"/>
</dbReference>
<dbReference type="Proteomes" id="UP001626628">
    <property type="component" value="Chromosome"/>
</dbReference>
<protein>
    <recommendedName>
        <fullName evidence="4">Secreted protein</fullName>
    </recommendedName>
</protein>
<sequence length="119" mass="12351">MRNALRKRLALAAAAAALGGGLALPAGSAVAAPAQVGPGDRTATEATEGAGILGTAPACVRRDVIKHEKKVTVGNDCGRAMHLKVVIDWGPDSRCLTYQNGEAWTWHWGRGSYGKVVTC</sequence>
<evidence type="ECO:0000313" key="3">
    <source>
        <dbReference type="Proteomes" id="UP001626628"/>
    </source>
</evidence>
<keyword evidence="1" id="KW-0732">Signal</keyword>
<accession>A0ABZ2QXU1</accession>
<dbReference type="Gene3D" id="2.60.40.20">
    <property type="entry name" value="Alpha-amylase inhibitor"/>
    <property type="match status" value="1"/>
</dbReference>
<feature type="chain" id="PRO_5047000103" description="Secreted protein" evidence="1">
    <location>
        <begin position="32"/>
        <end position="119"/>
    </location>
</feature>
<dbReference type="EMBL" id="CP147982">
    <property type="protein sequence ID" value="WXK81096.1"/>
    <property type="molecule type" value="Genomic_DNA"/>
</dbReference>
<evidence type="ECO:0000313" key="2">
    <source>
        <dbReference type="EMBL" id="WXK81096.1"/>
    </source>
</evidence>
<evidence type="ECO:0008006" key="4">
    <source>
        <dbReference type="Google" id="ProtNLM"/>
    </source>
</evidence>
<feature type="signal peptide" evidence="1">
    <location>
        <begin position="1"/>
        <end position="31"/>
    </location>
</feature>
<name>A0ABZ2QXU1_9ACTN</name>